<dbReference type="Pfam" id="PF03372">
    <property type="entry name" value="Exo_endo_phos"/>
    <property type="match status" value="1"/>
</dbReference>
<dbReference type="Gene3D" id="3.60.10.10">
    <property type="entry name" value="Endonuclease/exonuclease/phosphatase"/>
    <property type="match status" value="1"/>
</dbReference>
<evidence type="ECO:0000313" key="2">
    <source>
        <dbReference type="EMBL" id="KAK5644017.1"/>
    </source>
</evidence>
<dbReference type="Proteomes" id="UP001329430">
    <property type="component" value="Chromosome 5"/>
</dbReference>
<organism evidence="2 3">
    <name type="scientific">Pyrocoelia pectoralis</name>
    <dbReference type="NCBI Taxonomy" id="417401"/>
    <lineage>
        <taxon>Eukaryota</taxon>
        <taxon>Metazoa</taxon>
        <taxon>Ecdysozoa</taxon>
        <taxon>Arthropoda</taxon>
        <taxon>Hexapoda</taxon>
        <taxon>Insecta</taxon>
        <taxon>Pterygota</taxon>
        <taxon>Neoptera</taxon>
        <taxon>Endopterygota</taxon>
        <taxon>Coleoptera</taxon>
        <taxon>Polyphaga</taxon>
        <taxon>Elateriformia</taxon>
        <taxon>Elateroidea</taxon>
        <taxon>Lampyridae</taxon>
        <taxon>Lampyrinae</taxon>
        <taxon>Pyrocoelia</taxon>
    </lineage>
</organism>
<comment type="caution">
    <text evidence="2">The sequence shown here is derived from an EMBL/GenBank/DDBJ whole genome shotgun (WGS) entry which is preliminary data.</text>
</comment>
<dbReference type="SUPFAM" id="SSF56219">
    <property type="entry name" value="DNase I-like"/>
    <property type="match status" value="1"/>
</dbReference>
<accession>A0AAN7ZIV6</accession>
<dbReference type="InterPro" id="IPR036691">
    <property type="entry name" value="Endo/exonu/phosph_ase_sf"/>
</dbReference>
<protein>
    <recommendedName>
        <fullName evidence="1">Endonuclease/exonuclease/phosphatase domain-containing protein</fullName>
    </recommendedName>
</protein>
<proteinExistence type="predicted"/>
<evidence type="ECO:0000313" key="3">
    <source>
        <dbReference type="Proteomes" id="UP001329430"/>
    </source>
</evidence>
<name>A0AAN7ZIV6_9COLE</name>
<keyword evidence="3" id="KW-1185">Reference proteome</keyword>
<dbReference type="AlphaFoldDB" id="A0AAN7ZIV6"/>
<gene>
    <name evidence="2" type="ORF">RI129_007862</name>
</gene>
<dbReference type="EMBL" id="JAVRBK010000005">
    <property type="protein sequence ID" value="KAK5644017.1"/>
    <property type="molecule type" value="Genomic_DNA"/>
</dbReference>
<evidence type="ECO:0000259" key="1">
    <source>
        <dbReference type="Pfam" id="PF03372"/>
    </source>
</evidence>
<sequence length="117" mass="13564">MKMITSTTQHKNKEKRKKKRIILATWNLQGTNEVGAIGNLVREAARYKIEVIALQETNQRGTNITEYKDYMLFNSGGDSNRLGTGFLIKKELKHAVVQFKPISDRMSYLRVRGRHRK</sequence>
<feature type="domain" description="Endonuclease/exonuclease/phosphatase" evidence="1">
    <location>
        <begin position="24"/>
        <end position="103"/>
    </location>
</feature>
<dbReference type="GO" id="GO:0003824">
    <property type="term" value="F:catalytic activity"/>
    <property type="evidence" value="ECO:0007669"/>
    <property type="project" value="InterPro"/>
</dbReference>
<reference evidence="2 3" key="1">
    <citation type="journal article" date="2024" name="Insects">
        <title>An Improved Chromosome-Level Genome Assembly of the Firefly Pyrocoelia pectoralis.</title>
        <authorList>
            <person name="Fu X."/>
            <person name="Meyer-Rochow V.B."/>
            <person name="Ballantyne L."/>
            <person name="Zhu X."/>
        </authorList>
    </citation>
    <scope>NUCLEOTIDE SEQUENCE [LARGE SCALE GENOMIC DNA]</scope>
    <source>
        <strain evidence="2">XCY_ONT2</strain>
    </source>
</reference>
<dbReference type="InterPro" id="IPR005135">
    <property type="entry name" value="Endo/exonuclease/phosphatase"/>
</dbReference>